<feature type="compositionally biased region" description="Low complexity" evidence="1">
    <location>
        <begin position="83"/>
        <end position="96"/>
    </location>
</feature>
<feature type="region of interest" description="Disordered" evidence="1">
    <location>
        <begin position="78"/>
        <end position="103"/>
    </location>
</feature>
<feature type="compositionally biased region" description="Polar residues" evidence="1">
    <location>
        <begin position="575"/>
        <end position="589"/>
    </location>
</feature>
<feature type="region of interest" description="Disordered" evidence="1">
    <location>
        <begin position="223"/>
        <end position="332"/>
    </location>
</feature>
<sequence length="589" mass="67688">MFWKLDRVKLEDIVPIPKAQPGRHFTTGHHILGNLTSTLDVKYAQMTYGDHYRKKVEAALECERRRCEDLLAEQKKKASAQKTLTSLTTSPDSSQSKPKPRYDLNELRHHQRRCAALLFGARERGAHKLPVLVQWAPKRRESYYLMSERVYNDRLLMKMRADAGDSPLNFDFANTDGQTDDLMELQKFINKTSKDIKEMSFDTAYKDYTYEFEDEERKILQEQTNAENAQEESNEERKTHHRLKRKVVFSDHVSQSDTDAIDAKSLERSHKNVRANKNKGLDPSEIELNFDFGDESPDEGNISLDNKSDNPKKGNSKKRGFKNSRKGLSSPDLLSLLQETSLDNEYSSDFDSESDSDDHTTGDKEMRGLYEIEGELLSSPSAEKKKHRNKHCQHFLKQKTQDYYSKLPKLLKTSELKAKLPLKTRSKLEKIGKEANHQCMARHKIAYDRALTLARFRSLPFSHSFLSRKISDMHTFSYFPGLPRDEKVLEKDGEESSSQEIKKKKLPAIPSYGREAIFGDIDMDDFYSQEDELIYFINPEELKNVVASTTSGEESTRNEEQISSRSVTTTFTSRANTAKPNSGVESDNS</sequence>
<gene>
    <name evidence="2" type="ORF">PEVE_00002326</name>
</gene>
<accession>A0ABN8Q6X1</accession>
<feature type="compositionally biased region" description="Low complexity" evidence="1">
    <location>
        <begin position="563"/>
        <end position="574"/>
    </location>
</feature>
<keyword evidence="3" id="KW-1185">Reference proteome</keyword>
<evidence type="ECO:0000313" key="3">
    <source>
        <dbReference type="Proteomes" id="UP001159427"/>
    </source>
</evidence>
<organism evidence="2 3">
    <name type="scientific">Porites evermanni</name>
    <dbReference type="NCBI Taxonomy" id="104178"/>
    <lineage>
        <taxon>Eukaryota</taxon>
        <taxon>Metazoa</taxon>
        <taxon>Cnidaria</taxon>
        <taxon>Anthozoa</taxon>
        <taxon>Hexacorallia</taxon>
        <taxon>Scleractinia</taxon>
        <taxon>Fungiina</taxon>
        <taxon>Poritidae</taxon>
        <taxon>Porites</taxon>
    </lineage>
</organism>
<reference evidence="2 3" key="1">
    <citation type="submission" date="2022-05" db="EMBL/GenBank/DDBJ databases">
        <authorList>
            <consortium name="Genoscope - CEA"/>
            <person name="William W."/>
        </authorList>
    </citation>
    <scope>NUCLEOTIDE SEQUENCE [LARGE SCALE GENOMIC DNA]</scope>
</reference>
<dbReference type="Proteomes" id="UP001159427">
    <property type="component" value="Unassembled WGS sequence"/>
</dbReference>
<feature type="compositionally biased region" description="Basic residues" evidence="1">
    <location>
        <begin position="314"/>
        <end position="325"/>
    </location>
</feature>
<feature type="region of interest" description="Disordered" evidence="1">
    <location>
        <begin position="547"/>
        <end position="589"/>
    </location>
</feature>
<dbReference type="EMBL" id="CALNXI010001133">
    <property type="protein sequence ID" value="CAH3156893.1"/>
    <property type="molecule type" value="Genomic_DNA"/>
</dbReference>
<protein>
    <submittedName>
        <fullName evidence="2">Uncharacterized protein</fullName>
    </submittedName>
</protein>
<comment type="caution">
    <text evidence="2">The sequence shown here is derived from an EMBL/GenBank/DDBJ whole genome shotgun (WGS) entry which is preliminary data.</text>
</comment>
<evidence type="ECO:0000313" key="2">
    <source>
        <dbReference type="EMBL" id="CAH3156893.1"/>
    </source>
</evidence>
<name>A0ABN8Q6X1_9CNID</name>
<feature type="compositionally biased region" description="Basic and acidic residues" evidence="1">
    <location>
        <begin position="261"/>
        <end position="270"/>
    </location>
</feature>
<evidence type="ECO:0000256" key="1">
    <source>
        <dbReference type="SAM" id="MobiDB-lite"/>
    </source>
</evidence>
<proteinExistence type="predicted"/>